<evidence type="ECO:0000313" key="3">
    <source>
        <dbReference type="Proteomes" id="UP001210380"/>
    </source>
</evidence>
<dbReference type="Pfam" id="PF20079">
    <property type="entry name" value="DUF6474"/>
    <property type="match status" value="1"/>
</dbReference>
<keyword evidence="3" id="KW-1185">Reference proteome</keyword>
<name>A0ABT4V503_9PSEU</name>
<feature type="compositionally biased region" description="Basic and acidic residues" evidence="1">
    <location>
        <begin position="29"/>
        <end position="49"/>
    </location>
</feature>
<dbReference type="EMBL" id="JAQGLA010000058">
    <property type="protein sequence ID" value="MDA3629024.1"/>
    <property type="molecule type" value="Genomic_DNA"/>
</dbReference>
<feature type="compositionally biased region" description="Low complexity" evidence="1">
    <location>
        <begin position="1"/>
        <end position="10"/>
    </location>
</feature>
<feature type="compositionally biased region" description="Basic residues" evidence="1">
    <location>
        <begin position="11"/>
        <end position="21"/>
    </location>
</feature>
<reference evidence="2 3" key="1">
    <citation type="submission" date="2022-11" db="EMBL/GenBank/DDBJ databases">
        <title>Draft genome sequence of Saccharopolyspora sp. WRP15-2 isolated from rhizosphere soils of wild rice in Thailand.</title>
        <authorList>
            <person name="Duangmal K."/>
            <person name="Kammanee S."/>
            <person name="Muangham S."/>
        </authorList>
    </citation>
    <scope>NUCLEOTIDE SEQUENCE [LARGE SCALE GENOMIC DNA]</scope>
    <source>
        <strain evidence="2 3">WRP15-2</strain>
    </source>
</reference>
<protein>
    <submittedName>
        <fullName evidence="2">DUF6474 family protein</fullName>
    </submittedName>
</protein>
<dbReference type="RefSeq" id="WP_270951977.1">
    <property type="nucleotide sequence ID" value="NZ_JAQGLA010000058.1"/>
</dbReference>
<organism evidence="2 3">
    <name type="scientific">Saccharopolyspora oryzae</name>
    <dbReference type="NCBI Taxonomy" id="2997343"/>
    <lineage>
        <taxon>Bacteria</taxon>
        <taxon>Bacillati</taxon>
        <taxon>Actinomycetota</taxon>
        <taxon>Actinomycetes</taxon>
        <taxon>Pseudonocardiales</taxon>
        <taxon>Pseudonocardiaceae</taxon>
        <taxon>Saccharopolyspora</taxon>
    </lineage>
</organism>
<evidence type="ECO:0000256" key="1">
    <source>
        <dbReference type="SAM" id="MobiDB-lite"/>
    </source>
</evidence>
<sequence>MTPAPITPSRRPSRPCTRHPPRGGAPARDLTDRGAAHRVDRSANREVPVRKRTKRVPTEGRRTVKAAKKADKKAAKAIKRGEHGHITPSNAKKAIGVAKVVGPVLLPFAIRAVSAVRDYLDRARARRLGVPVDDLGTYTGRGAALHARIAGDTDALRALREQAGDEEARLAAEQYAEKTGARLMQLTTAVRAAERMPTQRRKSAHRAVDAELGQIEDDLLTHFGVPKRR</sequence>
<comment type="caution">
    <text evidence="2">The sequence shown here is derived from an EMBL/GenBank/DDBJ whole genome shotgun (WGS) entry which is preliminary data.</text>
</comment>
<evidence type="ECO:0000313" key="2">
    <source>
        <dbReference type="EMBL" id="MDA3629024.1"/>
    </source>
</evidence>
<proteinExistence type="predicted"/>
<gene>
    <name evidence="2" type="ORF">OU415_26560</name>
</gene>
<dbReference type="InterPro" id="IPR045522">
    <property type="entry name" value="DUF6474"/>
</dbReference>
<feature type="region of interest" description="Disordered" evidence="1">
    <location>
        <begin position="1"/>
        <end position="60"/>
    </location>
</feature>
<dbReference type="Proteomes" id="UP001210380">
    <property type="component" value="Unassembled WGS sequence"/>
</dbReference>
<accession>A0ABT4V503</accession>